<dbReference type="HOGENOM" id="CLU_286864_0_0_1"/>
<evidence type="ECO:0000259" key="7">
    <source>
        <dbReference type="PROSITE" id="PS51184"/>
    </source>
</evidence>
<protein>
    <recommendedName>
        <fullName evidence="7">JmjC domain-containing protein</fullName>
    </recommendedName>
</protein>
<dbReference type="SUPFAM" id="SSF51197">
    <property type="entry name" value="Clavaminate synthase-like"/>
    <property type="match status" value="1"/>
</dbReference>
<evidence type="ECO:0000256" key="4">
    <source>
        <dbReference type="ARBA" id="ARBA00023015"/>
    </source>
</evidence>
<dbReference type="eggNOG" id="KOG1633">
    <property type="taxonomic scope" value="Eukaryota"/>
</dbReference>
<dbReference type="AlphaFoldDB" id="E3LWZ5"/>
<evidence type="ECO:0000256" key="2">
    <source>
        <dbReference type="ARBA" id="ARBA00023002"/>
    </source>
</evidence>
<feature type="compositionally biased region" description="Basic and acidic residues" evidence="6">
    <location>
        <begin position="1168"/>
        <end position="1180"/>
    </location>
</feature>
<evidence type="ECO:0000313" key="9">
    <source>
        <dbReference type="Proteomes" id="UP000008281"/>
    </source>
</evidence>
<feature type="compositionally biased region" description="Basic and acidic residues" evidence="6">
    <location>
        <begin position="941"/>
        <end position="952"/>
    </location>
</feature>
<feature type="region of interest" description="Disordered" evidence="6">
    <location>
        <begin position="659"/>
        <end position="682"/>
    </location>
</feature>
<proteinExistence type="predicted"/>
<keyword evidence="2" id="KW-0560">Oxidoreductase</keyword>
<dbReference type="InterPro" id="IPR050690">
    <property type="entry name" value="JHDM1_Histone_Demethylase"/>
</dbReference>
<keyword evidence="5" id="KW-0804">Transcription</keyword>
<dbReference type="STRING" id="31234.E3LWZ5"/>
<feature type="compositionally biased region" description="Basic and acidic residues" evidence="6">
    <location>
        <begin position="476"/>
        <end position="489"/>
    </location>
</feature>
<dbReference type="SMART" id="SM00558">
    <property type="entry name" value="JmjC"/>
    <property type="match status" value="1"/>
</dbReference>
<feature type="region of interest" description="Disordered" evidence="6">
    <location>
        <begin position="698"/>
        <end position="870"/>
    </location>
</feature>
<feature type="compositionally biased region" description="Low complexity" evidence="6">
    <location>
        <begin position="745"/>
        <end position="757"/>
    </location>
</feature>
<name>E3LWZ5_CAERE</name>
<feature type="compositionally biased region" description="Low complexity" evidence="6">
    <location>
        <begin position="987"/>
        <end position="997"/>
    </location>
</feature>
<feature type="compositionally biased region" description="Low complexity" evidence="6">
    <location>
        <begin position="1057"/>
        <end position="1067"/>
    </location>
</feature>
<dbReference type="InterPro" id="IPR041667">
    <property type="entry name" value="Cupin_8"/>
</dbReference>
<evidence type="ECO:0000256" key="3">
    <source>
        <dbReference type="ARBA" id="ARBA00023004"/>
    </source>
</evidence>
<dbReference type="OMA" id="DPRMEMM"/>
<feature type="region of interest" description="Disordered" evidence="6">
    <location>
        <begin position="1156"/>
        <end position="1180"/>
    </location>
</feature>
<keyword evidence="4" id="KW-0805">Transcription regulation</keyword>
<feature type="compositionally biased region" description="Basic residues" evidence="6">
    <location>
        <begin position="1158"/>
        <end position="1167"/>
    </location>
</feature>
<dbReference type="GO" id="GO:0016491">
    <property type="term" value="F:oxidoreductase activity"/>
    <property type="evidence" value="ECO:0007669"/>
    <property type="project" value="UniProtKB-KW"/>
</dbReference>
<accession>E3LWZ5</accession>
<sequence>MPPKRKSTTKETTHGKKERKSTKKESSPENDSEGEEGIPFDKKTLQRNVKFDFEKLMTDPVFQHPELVVKMEPEDLTVEHYEKNGLEKPIHFRCDPKRIGMKLPPSSFTVDDVLNLVGGNRVIEVVQVEDQGGVKMSLQEFVDFYKTPKEDRKVLYNVLSLEYSLTPLEDLVDSPALVREIDWVGKIWPDALRQRWISFNGRDKKLYTPHHTFPKVQNYCLMSVANCYTDFHIDFSGTSVWYHVLKGRKVFWLIPPTETNFFLYQEFIKTVSDNSFFGYTVEHCHVAILEPGDTMLIPSGWIHAVYTPDDSLVFGGNFLHSLSCQTQIRVFAVENKLNISRKFRLPYNEELIFYVMADYVKKWTGREYVRPLRIEDAKLDYVGEKWQTAGGHLKKIVYSDYAYEVTNDMVNTEEVTTKDGKKKKRKAQSTAQIVSEVKVIAMHAENSGYGGSPMISKSTFTEVTGLEEEADDEDDSKPQETKEEMEARRDAEIDELASSNSLIFYKNSKHDFIRNKCVPDHKLPIGHEPPIYFNDDAVASISSSLLDELEALGAYMRKKGRVEVAEGICQPASLINVFNTVLRKRRAELEGTTFEFNQVMPRRYVSLIALNLAVNQLFVFQTRAAIETGGYDFEPAQTTTAGVSRRNSQFKVEDFPDELLEGEEPERPRIILPQQPSSGPLEYIPTERVIHEDANGFEEEYDEDYGETKQMTGKEDVEDDAEEEPEEEDDDGDEEYKEEKYVAPVTRRSSSRKSTSSVKKEEKEEGVLAEETPKKVKKEKKEKTPKSEKKEEKIRDENTKEPKKDKREKEKKKKEMERRMRDSQLEAELRAAHGGVMSKSKKKKPEKPAYVGGLPTAPIQNDPVVSNPYNYDPRMEMMKLGTGQLKSAYRKTKNNVELHIEKNLYKLDPKRESQEGSESREQSVEPTPSPEVPYDRYSQYHTEEHQHDDLEIQRPPAKRSKYESISVDTVETPTSSKRKESRPKAYTPTSITSPTSSNSHKHKISSPAMMSPVQEHTGRQPKTNERRLSDPTAIAMKKGVYMPPMSRQDKMIADEPSASSSRHSSISSERRQSFIPDFNSSRHSSIDAYSPTVQTPMRTSWIPNSYVPTRRSLDDDFPIDVVNDSHSPIDVVNSPPFPTAVTPPPVTLSELNREMSNGKKRHNHHHRHSEEGRKPKISAKDAISELKILVNRLKTINDS</sequence>
<dbReference type="FunCoup" id="E3LWZ5">
    <property type="interactions" value="617"/>
</dbReference>
<dbReference type="GO" id="GO:0046872">
    <property type="term" value="F:metal ion binding"/>
    <property type="evidence" value="ECO:0007669"/>
    <property type="project" value="UniProtKB-KW"/>
</dbReference>
<feature type="region of interest" description="Disordered" evidence="6">
    <location>
        <begin position="1"/>
        <end position="41"/>
    </location>
</feature>
<keyword evidence="1" id="KW-0479">Metal-binding</keyword>
<feature type="region of interest" description="Disordered" evidence="6">
    <location>
        <begin position="896"/>
        <end position="1092"/>
    </location>
</feature>
<dbReference type="Proteomes" id="UP000008281">
    <property type="component" value="Unassembled WGS sequence"/>
</dbReference>
<feature type="compositionally biased region" description="Acidic residues" evidence="6">
    <location>
        <begin position="28"/>
        <end position="38"/>
    </location>
</feature>
<feature type="compositionally biased region" description="Basic and acidic residues" evidence="6">
    <location>
        <begin position="896"/>
        <end position="923"/>
    </location>
</feature>
<feature type="compositionally biased region" description="Basic and acidic residues" evidence="6">
    <location>
        <begin position="758"/>
        <end position="831"/>
    </location>
</feature>
<feature type="compositionally biased region" description="Acidic residues" evidence="6">
    <location>
        <begin position="465"/>
        <end position="475"/>
    </location>
</feature>
<organism evidence="9">
    <name type="scientific">Caenorhabditis remanei</name>
    <name type="common">Caenorhabditis vulgaris</name>
    <dbReference type="NCBI Taxonomy" id="31234"/>
    <lineage>
        <taxon>Eukaryota</taxon>
        <taxon>Metazoa</taxon>
        <taxon>Ecdysozoa</taxon>
        <taxon>Nematoda</taxon>
        <taxon>Chromadorea</taxon>
        <taxon>Rhabditida</taxon>
        <taxon>Rhabditina</taxon>
        <taxon>Rhabditomorpha</taxon>
        <taxon>Rhabditoidea</taxon>
        <taxon>Rhabditidae</taxon>
        <taxon>Peloderinae</taxon>
        <taxon>Caenorhabditis</taxon>
    </lineage>
</organism>
<dbReference type="Gene3D" id="2.60.120.650">
    <property type="entry name" value="Cupin"/>
    <property type="match status" value="1"/>
</dbReference>
<reference evidence="8" key="1">
    <citation type="submission" date="2007-07" db="EMBL/GenBank/DDBJ databases">
        <title>PCAP assembly of the Caenorhabditis remanei genome.</title>
        <authorList>
            <consortium name="The Caenorhabditis remanei Sequencing Consortium"/>
            <person name="Wilson R.K."/>
        </authorList>
    </citation>
    <scope>NUCLEOTIDE SEQUENCE [LARGE SCALE GENOMIC DNA]</scope>
    <source>
        <strain evidence="8">PB4641</strain>
    </source>
</reference>
<dbReference type="PANTHER" id="PTHR23123">
    <property type="entry name" value="PHD/F-BOX CONTAINING PROTEIN"/>
    <property type="match status" value="1"/>
</dbReference>
<feature type="compositionally biased region" description="Basic and acidic residues" evidence="6">
    <location>
        <begin position="1016"/>
        <end position="1029"/>
    </location>
</feature>
<evidence type="ECO:0000256" key="1">
    <source>
        <dbReference type="ARBA" id="ARBA00022723"/>
    </source>
</evidence>
<dbReference type="InterPro" id="IPR003347">
    <property type="entry name" value="JmjC_dom"/>
</dbReference>
<gene>
    <name evidence="8" type="ORF">CRE_02969</name>
</gene>
<dbReference type="EMBL" id="DS268417">
    <property type="protein sequence ID" value="EFO83377.1"/>
    <property type="molecule type" value="Genomic_DNA"/>
</dbReference>
<feature type="region of interest" description="Disordered" evidence="6">
    <location>
        <begin position="464"/>
        <end position="489"/>
    </location>
</feature>
<dbReference type="Pfam" id="PF13621">
    <property type="entry name" value="Cupin_8"/>
    <property type="match status" value="1"/>
</dbReference>
<feature type="compositionally biased region" description="Acidic residues" evidence="6">
    <location>
        <begin position="716"/>
        <end position="736"/>
    </location>
</feature>
<dbReference type="InParanoid" id="E3LWZ5"/>
<evidence type="ECO:0000256" key="5">
    <source>
        <dbReference type="ARBA" id="ARBA00023163"/>
    </source>
</evidence>
<dbReference type="PROSITE" id="PS51184">
    <property type="entry name" value="JMJC"/>
    <property type="match status" value="1"/>
</dbReference>
<feature type="compositionally biased region" description="Polar residues" evidence="6">
    <location>
        <begin position="966"/>
        <end position="975"/>
    </location>
</feature>
<feature type="domain" description="JmjC" evidence="7">
    <location>
        <begin position="155"/>
        <end position="335"/>
    </location>
</feature>
<keyword evidence="3" id="KW-0408">Iron</keyword>
<dbReference type="OrthoDB" id="5876800at2759"/>
<evidence type="ECO:0000256" key="6">
    <source>
        <dbReference type="SAM" id="MobiDB-lite"/>
    </source>
</evidence>
<keyword evidence="9" id="KW-1185">Reference proteome</keyword>
<evidence type="ECO:0000313" key="8">
    <source>
        <dbReference type="EMBL" id="EFO83377.1"/>
    </source>
</evidence>